<keyword evidence="1" id="KW-0472">Membrane</keyword>
<gene>
    <name evidence="2" type="ORF">KIPB_016364</name>
</gene>
<dbReference type="Proteomes" id="UP000265618">
    <property type="component" value="Unassembled WGS sequence"/>
</dbReference>
<accession>A0A9K3DCD3</accession>
<feature type="non-terminal residue" evidence="2">
    <location>
        <position position="1"/>
    </location>
</feature>
<keyword evidence="3" id="KW-1185">Reference proteome</keyword>
<protein>
    <submittedName>
        <fullName evidence="2">Uncharacterized protein</fullName>
    </submittedName>
</protein>
<evidence type="ECO:0000256" key="1">
    <source>
        <dbReference type="SAM" id="Phobius"/>
    </source>
</evidence>
<keyword evidence="1" id="KW-1133">Transmembrane helix</keyword>
<organism evidence="2 3">
    <name type="scientific">Kipferlia bialata</name>
    <dbReference type="NCBI Taxonomy" id="797122"/>
    <lineage>
        <taxon>Eukaryota</taxon>
        <taxon>Metamonada</taxon>
        <taxon>Carpediemonas-like organisms</taxon>
        <taxon>Kipferlia</taxon>
    </lineage>
</organism>
<feature type="transmembrane region" description="Helical" evidence="1">
    <location>
        <begin position="39"/>
        <end position="61"/>
    </location>
</feature>
<dbReference type="EMBL" id="BDIP01009932">
    <property type="protein sequence ID" value="GIQ92537.1"/>
    <property type="molecule type" value="Genomic_DNA"/>
</dbReference>
<name>A0A9K3DCD3_9EUKA</name>
<comment type="caution">
    <text evidence="2">The sequence shown here is derived from an EMBL/GenBank/DDBJ whole genome shotgun (WGS) entry which is preliminary data.</text>
</comment>
<keyword evidence="1" id="KW-0812">Transmembrane</keyword>
<sequence>ENWSCEFGDMLECPHDFIFSTSYFGCYIDVSLWPHLPTLTFTIEAFLLSAVCVGCFCASMLKMRQRLNNGNKKVGADVYLYSYIS</sequence>
<dbReference type="AlphaFoldDB" id="A0A9K3DCD3"/>
<proteinExistence type="predicted"/>
<reference evidence="2 3" key="1">
    <citation type="journal article" date="2018" name="PLoS ONE">
        <title>The draft genome of Kipferlia bialata reveals reductive genome evolution in fornicate parasites.</title>
        <authorList>
            <person name="Tanifuji G."/>
            <person name="Takabayashi S."/>
            <person name="Kume K."/>
            <person name="Takagi M."/>
            <person name="Nakayama T."/>
            <person name="Kamikawa R."/>
            <person name="Inagaki Y."/>
            <person name="Hashimoto T."/>
        </authorList>
    </citation>
    <scope>NUCLEOTIDE SEQUENCE [LARGE SCALE GENOMIC DNA]</scope>
    <source>
        <strain evidence="2">NY0173</strain>
    </source>
</reference>
<evidence type="ECO:0000313" key="3">
    <source>
        <dbReference type="Proteomes" id="UP000265618"/>
    </source>
</evidence>
<evidence type="ECO:0000313" key="2">
    <source>
        <dbReference type="EMBL" id="GIQ92537.1"/>
    </source>
</evidence>